<evidence type="ECO:0000313" key="3">
    <source>
        <dbReference type="Proteomes" id="UP000192578"/>
    </source>
</evidence>
<sequence>MRAQRPNLPYTGGPKSQSQNQNYDRNYNAPGGNGGAGGGYVPSSSPSGSGNVGVTGGGGGRAHAGGGGGGGGIRQPQFNPSPSEGYRMPLQQHQLQQQPFWGPAAAYQYPDESVLHPAERGCPTECRRTDTDHRDVGKDEVSDVKVYEN</sequence>
<keyword evidence="3" id="KW-1185">Reference proteome</keyword>
<organism evidence="2 3">
    <name type="scientific">Hypsibius exemplaris</name>
    <name type="common">Freshwater tardigrade</name>
    <dbReference type="NCBI Taxonomy" id="2072580"/>
    <lineage>
        <taxon>Eukaryota</taxon>
        <taxon>Metazoa</taxon>
        <taxon>Ecdysozoa</taxon>
        <taxon>Tardigrada</taxon>
        <taxon>Eutardigrada</taxon>
        <taxon>Parachela</taxon>
        <taxon>Hypsibioidea</taxon>
        <taxon>Hypsibiidae</taxon>
        <taxon>Hypsibius</taxon>
    </lineage>
</organism>
<accession>A0A1W0X4Y3</accession>
<dbReference type="AlphaFoldDB" id="A0A1W0X4Y3"/>
<feature type="region of interest" description="Disordered" evidence="1">
    <location>
        <begin position="125"/>
        <end position="149"/>
    </location>
</feature>
<protein>
    <submittedName>
        <fullName evidence="2">Uncharacterized protein</fullName>
    </submittedName>
</protein>
<feature type="compositionally biased region" description="Polar residues" evidence="1">
    <location>
        <begin position="14"/>
        <end position="25"/>
    </location>
</feature>
<gene>
    <name evidence="2" type="ORF">BV898_03593</name>
</gene>
<reference evidence="3" key="1">
    <citation type="submission" date="2017-01" db="EMBL/GenBank/DDBJ databases">
        <title>Comparative genomics of anhydrobiosis in the tardigrade Hypsibius dujardini.</title>
        <authorList>
            <person name="Yoshida Y."/>
            <person name="Koutsovoulos G."/>
            <person name="Laetsch D."/>
            <person name="Stevens L."/>
            <person name="Kumar S."/>
            <person name="Horikawa D."/>
            <person name="Ishino K."/>
            <person name="Komine S."/>
            <person name="Tomita M."/>
            <person name="Blaxter M."/>
            <person name="Arakawa K."/>
        </authorList>
    </citation>
    <scope>NUCLEOTIDE SEQUENCE [LARGE SCALE GENOMIC DNA]</scope>
    <source>
        <strain evidence="3">Z151</strain>
    </source>
</reference>
<name>A0A1W0X4Y3_HYPEX</name>
<dbReference type="Proteomes" id="UP000192578">
    <property type="component" value="Unassembled WGS sequence"/>
</dbReference>
<feature type="region of interest" description="Disordered" evidence="1">
    <location>
        <begin position="1"/>
        <end position="87"/>
    </location>
</feature>
<evidence type="ECO:0000256" key="1">
    <source>
        <dbReference type="SAM" id="MobiDB-lite"/>
    </source>
</evidence>
<proteinExistence type="predicted"/>
<feature type="compositionally biased region" description="Gly residues" evidence="1">
    <location>
        <begin position="31"/>
        <end position="40"/>
    </location>
</feature>
<dbReference type="EMBL" id="MTYJ01000017">
    <property type="protein sequence ID" value="OQV22421.1"/>
    <property type="molecule type" value="Genomic_DNA"/>
</dbReference>
<feature type="compositionally biased region" description="Gly residues" evidence="1">
    <location>
        <begin position="50"/>
        <end position="73"/>
    </location>
</feature>
<evidence type="ECO:0000313" key="2">
    <source>
        <dbReference type="EMBL" id="OQV22421.1"/>
    </source>
</evidence>
<comment type="caution">
    <text evidence="2">The sequence shown here is derived from an EMBL/GenBank/DDBJ whole genome shotgun (WGS) entry which is preliminary data.</text>
</comment>